<protein>
    <submittedName>
        <fullName evidence="1">Uncharacterized protein</fullName>
    </submittedName>
</protein>
<reference evidence="2" key="1">
    <citation type="submission" date="2016-10" db="EMBL/GenBank/DDBJ databases">
        <authorList>
            <person name="Varghese N."/>
        </authorList>
    </citation>
    <scope>NUCLEOTIDE SEQUENCE [LARGE SCALE GENOMIC DNA]</scope>
    <source>
        <strain evidence="2">DSM 45096 / BCRC 16803 / CGMCC 4.1857 / CIP 109030 / JCM 12277 / KCTC 19219 / NBRC 100920 / 33214</strain>
    </source>
</reference>
<dbReference type="RefSeq" id="WP_042454467.1">
    <property type="nucleotide sequence ID" value="NZ_BBPN01000033.1"/>
</dbReference>
<organism evidence="1 2">
    <name type="scientific">Streptacidiphilus jiangxiensis</name>
    <dbReference type="NCBI Taxonomy" id="235985"/>
    <lineage>
        <taxon>Bacteria</taxon>
        <taxon>Bacillati</taxon>
        <taxon>Actinomycetota</taxon>
        <taxon>Actinomycetes</taxon>
        <taxon>Kitasatosporales</taxon>
        <taxon>Streptomycetaceae</taxon>
        <taxon>Streptacidiphilus</taxon>
    </lineage>
</organism>
<dbReference type="OrthoDB" id="4140166at2"/>
<sequence>MIVLTLSAYREHEPDQLGRTAGGWKPGLSDAKVWDNARGRWRLGPEADGHRYVLVVAGRAATDKPQVVLAVEIHALLEKDQEGLRAIEGTVLSEGHPVFDRYLGRQSPVRAYGSGPRYYTSPHIPG</sequence>
<evidence type="ECO:0000313" key="2">
    <source>
        <dbReference type="Proteomes" id="UP000183015"/>
    </source>
</evidence>
<proteinExistence type="predicted"/>
<dbReference type="EMBL" id="FOAZ01000002">
    <property type="protein sequence ID" value="SEK52846.1"/>
    <property type="molecule type" value="Genomic_DNA"/>
</dbReference>
<dbReference type="eggNOG" id="ENOG502ZX3W">
    <property type="taxonomic scope" value="Bacteria"/>
</dbReference>
<accession>A0A1H7HR65</accession>
<name>A0A1H7HR65_STRJI</name>
<keyword evidence="2" id="KW-1185">Reference proteome</keyword>
<evidence type="ECO:0000313" key="1">
    <source>
        <dbReference type="EMBL" id="SEK52846.1"/>
    </source>
</evidence>
<gene>
    <name evidence="1" type="ORF">SAMN05414137_102323</name>
</gene>
<dbReference type="AlphaFoldDB" id="A0A1H7HR65"/>
<dbReference type="Proteomes" id="UP000183015">
    <property type="component" value="Unassembled WGS sequence"/>
</dbReference>
<dbReference type="STRING" id="235985.SAMN05414137_102323"/>